<feature type="region of interest" description="Disordered" evidence="1">
    <location>
        <begin position="207"/>
        <end position="227"/>
    </location>
</feature>
<proteinExistence type="predicted"/>
<dbReference type="InterPro" id="IPR041698">
    <property type="entry name" value="Methyltransf_25"/>
</dbReference>
<reference evidence="3 4" key="1">
    <citation type="submission" date="2020-08" db="EMBL/GenBank/DDBJ databases">
        <title>Genomic Encyclopedia of Type Strains, Phase III (KMG-III): the genomes of soil and plant-associated and newly described type strains.</title>
        <authorList>
            <person name="Whitman W."/>
        </authorList>
    </citation>
    <scope>NUCLEOTIDE SEQUENCE [LARGE SCALE GENOMIC DNA]</scope>
    <source>
        <strain evidence="3 4">CECT 7247</strain>
    </source>
</reference>
<feature type="domain" description="Methyltransferase" evidence="2">
    <location>
        <begin position="49"/>
        <end position="132"/>
    </location>
</feature>
<dbReference type="SUPFAM" id="SSF53335">
    <property type="entry name" value="S-adenosyl-L-methionine-dependent methyltransferases"/>
    <property type="match status" value="1"/>
</dbReference>
<keyword evidence="4" id="KW-1185">Reference proteome</keyword>
<sequence>MSAASTPGLPPGLSPGPTSALAHATRSSPPSDWVLRWRQAWARPGLTALDVGCGHGRHVRLLAQAGLSVTGVDRDAQALASLHGLPGVETVEADIENAPWPLAGRQFDLVLVTNYLWRPLLPLIKAAVAPGGWLIYETFTDGQQTVGRPSRAEFLLQPGELLRVCEGMRIVGFEDGFLDAGAAPAPTGSSSAVNGRYVQRVAAVHPRGTDPGDHPRYVLAPPSGSPV</sequence>
<dbReference type="Gene3D" id="3.40.50.150">
    <property type="entry name" value="Vaccinia Virus protein VP39"/>
    <property type="match status" value="1"/>
</dbReference>
<dbReference type="Proteomes" id="UP000574369">
    <property type="component" value="Unassembled WGS sequence"/>
</dbReference>
<dbReference type="GO" id="GO:0032259">
    <property type="term" value="P:methylation"/>
    <property type="evidence" value="ECO:0007669"/>
    <property type="project" value="UniProtKB-KW"/>
</dbReference>
<organism evidence="3 4">
    <name type="scientific">Roseateles terrae</name>
    <dbReference type="NCBI Taxonomy" id="431060"/>
    <lineage>
        <taxon>Bacteria</taxon>
        <taxon>Pseudomonadati</taxon>
        <taxon>Pseudomonadota</taxon>
        <taxon>Betaproteobacteria</taxon>
        <taxon>Burkholderiales</taxon>
        <taxon>Sphaerotilaceae</taxon>
        <taxon>Roseateles</taxon>
    </lineage>
</organism>
<gene>
    <name evidence="3" type="ORF">FHS28_004128</name>
</gene>
<feature type="region of interest" description="Disordered" evidence="1">
    <location>
        <begin position="1"/>
        <end position="28"/>
    </location>
</feature>
<accession>A0ABR6GX69</accession>
<evidence type="ECO:0000259" key="2">
    <source>
        <dbReference type="Pfam" id="PF13649"/>
    </source>
</evidence>
<evidence type="ECO:0000313" key="3">
    <source>
        <dbReference type="EMBL" id="MBB3196706.1"/>
    </source>
</evidence>
<name>A0ABR6GX69_9BURK</name>
<dbReference type="GO" id="GO:0008168">
    <property type="term" value="F:methyltransferase activity"/>
    <property type="evidence" value="ECO:0007669"/>
    <property type="project" value="UniProtKB-KW"/>
</dbReference>
<dbReference type="CDD" id="cd02440">
    <property type="entry name" value="AdoMet_MTases"/>
    <property type="match status" value="1"/>
</dbReference>
<feature type="compositionally biased region" description="Basic and acidic residues" evidence="1">
    <location>
        <begin position="207"/>
        <end position="216"/>
    </location>
</feature>
<dbReference type="InterPro" id="IPR029063">
    <property type="entry name" value="SAM-dependent_MTases_sf"/>
</dbReference>
<dbReference type="Pfam" id="PF13649">
    <property type="entry name" value="Methyltransf_25"/>
    <property type="match status" value="1"/>
</dbReference>
<dbReference type="EMBL" id="JACHXO010000008">
    <property type="protein sequence ID" value="MBB3196706.1"/>
    <property type="molecule type" value="Genomic_DNA"/>
</dbReference>
<protein>
    <submittedName>
        <fullName evidence="3">SAM-dependent methyltransferase</fullName>
    </submittedName>
</protein>
<comment type="caution">
    <text evidence="3">The sequence shown here is derived from an EMBL/GenBank/DDBJ whole genome shotgun (WGS) entry which is preliminary data.</text>
</comment>
<keyword evidence="3" id="KW-0808">Transferase</keyword>
<keyword evidence="3" id="KW-0489">Methyltransferase</keyword>
<evidence type="ECO:0000313" key="4">
    <source>
        <dbReference type="Proteomes" id="UP000574369"/>
    </source>
</evidence>
<evidence type="ECO:0000256" key="1">
    <source>
        <dbReference type="SAM" id="MobiDB-lite"/>
    </source>
</evidence>
<dbReference type="RefSeq" id="WP_088453686.1">
    <property type="nucleotide sequence ID" value="NZ_JACHXO010000008.1"/>
</dbReference>